<organism evidence="1 2">
    <name type="scientific">Lojkania enalia</name>
    <dbReference type="NCBI Taxonomy" id="147567"/>
    <lineage>
        <taxon>Eukaryota</taxon>
        <taxon>Fungi</taxon>
        <taxon>Dikarya</taxon>
        <taxon>Ascomycota</taxon>
        <taxon>Pezizomycotina</taxon>
        <taxon>Dothideomycetes</taxon>
        <taxon>Pleosporomycetidae</taxon>
        <taxon>Pleosporales</taxon>
        <taxon>Pleosporales incertae sedis</taxon>
        <taxon>Lojkania</taxon>
    </lineage>
</organism>
<dbReference type="AlphaFoldDB" id="A0A9P4KDE4"/>
<keyword evidence="2" id="KW-1185">Reference proteome</keyword>
<proteinExistence type="predicted"/>
<dbReference type="EMBL" id="ML986600">
    <property type="protein sequence ID" value="KAF2266136.1"/>
    <property type="molecule type" value="Genomic_DNA"/>
</dbReference>
<protein>
    <submittedName>
        <fullName evidence="1">Uncharacterized protein</fullName>
    </submittedName>
</protein>
<evidence type="ECO:0000313" key="2">
    <source>
        <dbReference type="Proteomes" id="UP000800093"/>
    </source>
</evidence>
<reference evidence="2" key="1">
    <citation type="journal article" date="2020" name="Stud. Mycol.">
        <title>101 Dothideomycetes genomes: A test case for predicting lifestyles and emergence of pathogens.</title>
        <authorList>
            <person name="Haridas S."/>
            <person name="Albert R."/>
            <person name="Binder M."/>
            <person name="Bloem J."/>
            <person name="LaButti K."/>
            <person name="Salamov A."/>
            <person name="Andreopoulos B."/>
            <person name="Baker S."/>
            <person name="Barry K."/>
            <person name="Bills G."/>
            <person name="Bluhm B."/>
            <person name="Cannon C."/>
            <person name="Castanera R."/>
            <person name="Culley D."/>
            <person name="Daum C."/>
            <person name="Ezra D."/>
            <person name="Gonzalez J."/>
            <person name="Henrissat B."/>
            <person name="Kuo A."/>
            <person name="Liang C."/>
            <person name="Lipzen A."/>
            <person name="Lutzoni F."/>
            <person name="Magnuson J."/>
            <person name="Mondo S."/>
            <person name="Nolan M."/>
            <person name="Ohm R."/>
            <person name="Pangilinan J."/>
            <person name="Park H.-J."/>
            <person name="Ramirez L."/>
            <person name="Alfaro M."/>
            <person name="Sun H."/>
            <person name="Tritt A."/>
            <person name="Yoshinaga Y."/>
            <person name="Zwiers L.-H."/>
            <person name="Turgeon B."/>
            <person name="Goodwin S."/>
            <person name="Spatafora J."/>
            <person name="Crous P."/>
            <person name="Grigoriev I."/>
        </authorList>
    </citation>
    <scope>NUCLEOTIDE SEQUENCE [LARGE SCALE GENOMIC DNA]</scope>
    <source>
        <strain evidence="2">CBS 304.66</strain>
    </source>
</reference>
<comment type="caution">
    <text evidence="1">The sequence shown here is derived from an EMBL/GenBank/DDBJ whole genome shotgun (WGS) entry which is preliminary data.</text>
</comment>
<sequence>MRCPKRRPSSIAPSARVHGENLVRDRRKYMYIKLAAEKSSGQNRLAKVGMFLRPRQCGLSAGLQPSPNYERRRQRFGNFKARYLNFKCLRCCHLCGWDWDAGRQAPDPCCSALYSTGHPLFVQAARIWLTSARPHPLLLFPQRSSLCVAVPRMP</sequence>
<gene>
    <name evidence="1" type="ORF">CC78DRAFT_159921</name>
</gene>
<dbReference type="Proteomes" id="UP000800093">
    <property type="component" value="Unassembled WGS sequence"/>
</dbReference>
<name>A0A9P4KDE4_9PLEO</name>
<accession>A0A9P4KDE4</accession>
<evidence type="ECO:0000313" key="1">
    <source>
        <dbReference type="EMBL" id="KAF2266136.1"/>
    </source>
</evidence>